<dbReference type="AlphaFoldDB" id="A0A4U6W5C0"/>
<accession>A0A4U6W5C0</accession>
<keyword evidence="3" id="KW-1185">Reference proteome</keyword>
<proteinExistence type="predicted"/>
<dbReference type="EMBL" id="CM016553">
    <property type="protein sequence ID" value="TKW35879.1"/>
    <property type="molecule type" value="Genomic_DNA"/>
</dbReference>
<gene>
    <name evidence="2" type="ORF">SEVIR_2G404400v2</name>
</gene>
<dbReference type="PANTHER" id="PTHR33597:SF11">
    <property type="entry name" value="OS07G0620600 PROTEIN"/>
    <property type="match status" value="1"/>
</dbReference>
<evidence type="ECO:0000313" key="3">
    <source>
        <dbReference type="Proteomes" id="UP000298652"/>
    </source>
</evidence>
<reference evidence="2" key="1">
    <citation type="submission" date="2019-03" db="EMBL/GenBank/DDBJ databases">
        <title>WGS assembly of Setaria viridis.</title>
        <authorList>
            <person name="Huang P."/>
            <person name="Jenkins J."/>
            <person name="Grimwood J."/>
            <person name="Barry K."/>
            <person name="Healey A."/>
            <person name="Mamidi S."/>
            <person name="Sreedasyam A."/>
            <person name="Shu S."/>
            <person name="Feldman M."/>
            <person name="Wu J."/>
            <person name="Yu Y."/>
            <person name="Chen C."/>
            <person name="Johnson J."/>
            <person name="Rokhsar D."/>
            <person name="Baxter I."/>
            <person name="Schmutz J."/>
            <person name="Brutnell T."/>
            <person name="Kellogg E."/>
        </authorList>
    </citation>
    <scope>NUCLEOTIDE SEQUENCE [LARGE SCALE GENOMIC DNA]</scope>
</reference>
<evidence type="ECO:0000313" key="2">
    <source>
        <dbReference type="EMBL" id="TKW35879.1"/>
    </source>
</evidence>
<dbReference type="PANTHER" id="PTHR33597">
    <property type="entry name" value="OS02G0760400 PROTEIN"/>
    <property type="match status" value="1"/>
</dbReference>
<organism evidence="2 3">
    <name type="scientific">Setaria viridis</name>
    <name type="common">Green bristlegrass</name>
    <name type="synonym">Setaria italica subsp. viridis</name>
    <dbReference type="NCBI Taxonomy" id="4556"/>
    <lineage>
        <taxon>Eukaryota</taxon>
        <taxon>Viridiplantae</taxon>
        <taxon>Streptophyta</taxon>
        <taxon>Embryophyta</taxon>
        <taxon>Tracheophyta</taxon>
        <taxon>Spermatophyta</taxon>
        <taxon>Magnoliopsida</taxon>
        <taxon>Liliopsida</taxon>
        <taxon>Poales</taxon>
        <taxon>Poaceae</taxon>
        <taxon>PACMAD clade</taxon>
        <taxon>Panicoideae</taxon>
        <taxon>Panicodae</taxon>
        <taxon>Paniceae</taxon>
        <taxon>Cenchrinae</taxon>
        <taxon>Setaria</taxon>
    </lineage>
</organism>
<protein>
    <submittedName>
        <fullName evidence="2">Uncharacterized protein</fullName>
    </submittedName>
</protein>
<dbReference type="Gramene" id="TKW35879">
    <property type="protein sequence ID" value="TKW35879"/>
    <property type="gene ID" value="SEVIR_2G404400v2"/>
</dbReference>
<keyword evidence="1" id="KW-0732">Signal</keyword>
<feature type="chain" id="PRO_5020781139" evidence="1">
    <location>
        <begin position="24"/>
        <end position="224"/>
    </location>
</feature>
<name>A0A4U6W5C0_SETVI</name>
<sequence>MDPRHAEALVLLCLRCRSTRVAASCGPLAPRFFPCVVLFLGSRPASRLGNHEDSGKNDGSATGDELHLPIRLAELKDRGATSGARAVFLGDAGSWLPFLELNHVAPVSAVQLRAIPDDESVDLIVGHGDRVELGLVDRVLKVGGVAAVFAASESALQLPDNYWVVFAPRSQNEGAVAVAVEKTSASTGSAVAREHHRKLLAVPENKEDVLYGLEGVLLEPPQKR</sequence>
<evidence type="ECO:0000256" key="1">
    <source>
        <dbReference type="SAM" id="SignalP"/>
    </source>
</evidence>
<feature type="signal peptide" evidence="1">
    <location>
        <begin position="1"/>
        <end position="23"/>
    </location>
</feature>
<dbReference type="Proteomes" id="UP000298652">
    <property type="component" value="Chromosome 2"/>
</dbReference>